<organism evidence="17">
    <name type="scientific">Hirondellea gigas</name>
    <dbReference type="NCBI Taxonomy" id="1518452"/>
    <lineage>
        <taxon>Eukaryota</taxon>
        <taxon>Metazoa</taxon>
        <taxon>Ecdysozoa</taxon>
        <taxon>Arthropoda</taxon>
        <taxon>Crustacea</taxon>
        <taxon>Multicrustacea</taxon>
        <taxon>Malacostraca</taxon>
        <taxon>Eumalacostraca</taxon>
        <taxon>Peracarida</taxon>
        <taxon>Amphipoda</taxon>
        <taxon>Amphilochidea</taxon>
        <taxon>Lysianassida</taxon>
        <taxon>Lysianassidira</taxon>
        <taxon>Lysianassoidea</taxon>
        <taxon>Lysianassidae</taxon>
        <taxon>Hirondellea</taxon>
    </lineage>
</organism>
<evidence type="ECO:0000256" key="14">
    <source>
        <dbReference type="RuleBase" id="RU004070"/>
    </source>
</evidence>
<comment type="subcellular location">
    <subcellularLocation>
        <location evidence="1">Nucleus</location>
    </subcellularLocation>
</comment>
<evidence type="ECO:0000256" key="13">
    <source>
        <dbReference type="ARBA" id="ARBA00047995"/>
    </source>
</evidence>
<dbReference type="GO" id="GO:0003697">
    <property type="term" value="F:single-stranded DNA binding"/>
    <property type="evidence" value="ECO:0007669"/>
    <property type="project" value="TreeGrafter"/>
</dbReference>
<dbReference type="PRINTS" id="PR01657">
    <property type="entry name" value="MCMFAMILY"/>
</dbReference>
<evidence type="ECO:0000256" key="8">
    <source>
        <dbReference type="ARBA" id="ARBA00022840"/>
    </source>
</evidence>
<evidence type="ECO:0000256" key="1">
    <source>
        <dbReference type="ARBA" id="ARBA00004123"/>
    </source>
</evidence>
<dbReference type="GO" id="GO:0017116">
    <property type="term" value="F:single-stranded DNA helicase activity"/>
    <property type="evidence" value="ECO:0007669"/>
    <property type="project" value="TreeGrafter"/>
</dbReference>
<dbReference type="SUPFAM" id="SSF52540">
    <property type="entry name" value="P-loop containing nucleoside triphosphate hydrolases"/>
    <property type="match status" value="1"/>
</dbReference>
<feature type="compositionally biased region" description="Polar residues" evidence="15">
    <location>
        <begin position="946"/>
        <end position="963"/>
    </location>
</feature>
<evidence type="ECO:0000256" key="6">
    <source>
        <dbReference type="ARBA" id="ARBA00022801"/>
    </source>
</evidence>
<dbReference type="PANTHER" id="PTHR11630">
    <property type="entry name" value="DNA REPLICATION LICENSING FACTOR MCM FAMILY MEMBER"/>
    <property type="match status" value="1"/>
</dbReference>
<dbReference type="GO" id="GO:0005524">
    <property type="term" value="F:ATP binding"/>
    <property type="evidence" value="ECO:0007669"/>
    <property type="project" value="UniProtKB-KW"/>
</dbReference>
<dbReference type="GO" id="GO:0005634">
    <property type="term" value="C:nucleus"/>
    <property type="evidence" value="ECO:0007669"/>
    <property type="project" value="UniProtKB-SubCell"/>
</dbReference>
<keyword evidence="9 14" id="KW-0238">DNA-binding</keyword>
<dbReference type="EC" id="3.6.4.12" evidence="3"/>
<name>A0A6A7G4Z0_9CRUS</name>
<evidence type="ECO:0000256" key="11">
    <source>
        <dbReference type="ARBA" id="ARBA00023242"/>
    </source>
</evidence>
<dbReference type="Pfam" id="PF00493">
    <property type="entry name" value="MCM"/>
    <property type="match status" value="1"/>
</dbReference>
<dbReference type="Gene3D" id="3.40.50.300">
    <property type="entry name" value="P-loop containing nucleotide triphosphate hydrolases"/>
    <property type="match status" value="1"/>
</dbReference>
<dbReference type="GO" id="GO:0016787">
    <property type="term" value="F:hydrolase activity"/>
    <property type="evidence" value="ECO:0007669"/>
    <property type="project" value="UniProtKB-KW"/>
</dbReference>
<evidence type="ECO:0000256" key="10">
    <source>
        <dbReference type="ARBA" id="ARBA00023204"/>
    </source>
</evidence>
<sequence>MTSQAVAVQLPQPRRIKAKDVFVAYLLHHHTCELMAILENPSTDDHFALEINFMTLMQQHVEVAEALLSKPERLLPVLQSSVMLAQQQLLQQEEQQHQQKDLSLKSNVHPRLVGVPCAPETRVPRAADSGTLICFSGTVVRATVPRLLRQATTYTCDVCSHEVVVKASHDQHYQAIKPQRCSNPDIACFSRHFSAPVAPHPHTCTTCDYQEIKLQELLGGGATAVGGAGVGGGGSIPQSVWVTLHHDLVDSCKPGDDVLVCGSVVMRWKPMVRDVRPIIDVVIKANNITVRNKQEGGGVVTPEQKEEFEQHWQQHEHTPLVARDAILASVCPQMYGLFVVKLAVAVVVAGGVQRIDKAGTRVRGEAHLLLVGDPGTGKSQLLQWASSVRCRAVLTTGVGSSAAGLTVAAVREPGGDWGLEAGALVLADGGLCCIDEFSSVREADRAAIHEAMEQQTISVAKAGMVCKLNSRCSIVAATNPKGRYDPNEPLNLNVGVSSPLLSRFDLILVLRDTNNANWDKLVSSYILSGGSQGNIPTGNIGSSSSSLWSHDKMRAYFRYIRRLQPTLSQEANLVLTRFYQLQRSLSNRDKSRTTIRLLESLVRLSQGHARLMLRSTVTFQDAVVVVLLLEAAMTTAQPLPVAPAPNLFFQQPAASTSPAQDSTLSASTLHAGFPLDPQQHYRRQVNELLQRLQLPNILTSELARLDEEEKLNSALQLDRICYEGNRSTSANTVSQSLQEPNVTKVPQLSVQPSLPKTHNEIGSNCNDIMHLKQIGTTGAEPSTSNAGFASYGTSGQRPHPGASLQRGTSFGGASGIGCTQDIRRRDIVEELEENDFMPTGLTQGGVRSVHKKKQKRKRISGKLSNAVRSKGNVENIEQFLKHTDRQKKAKKRLVIASDSEDDVNYSHSRAYTREVLDKNSSNDSDSSTDMSTEKKSLTSDTDEDIASSSQEMPDDTSVSNSESIIIRTKNLTKNKVTDKSCDYKGSGKKRSDSSLFVDYTEPKRICNERLAKDDESTLQIKLSASKTERNVANDSTKKMDSQPVESIDDPNNLISCPDETYHTEETIGLTQKARTLLKKFACPSTKSVNRNQSSASILPAVPNEQVLRSKPEAITEPDNSNEEADNVIKPSTAEQLVSQPLKFSDKTEMCSKNSDSPHFRLLNKIEKSDKKSMASKLEMFAHKSTTDPLISEEKENTDANQVNALSAVDVSLITTLPIEQNSSQNFLIREDSLKNSNIGNNFTKGSTMKRFSFQLNRNPSKGDDSNTKPREFLWTKSSSTEKSYGKFASSQELDDEDFEF</sequence>
<comment type="catalytic activity">
    <reaction evidence="13">
        <text>ATP + H2O = ADP + phosphate + H(+)</text>
        <dbReference type="Rhea" id="RHEA:13065"/>
        <dbReference type="ChEBI" id="CHEBI:15377"/>
        <dbReference type="ChEBI" id="CHEBI:15378"/>
        <dbReference type="ChEBI" id="CHEBI:30616"/>
        <dbReference type="ChEBI" id="CHEBI:43474"/>
        <dbReference type="ChEBI" id="CHEBI:456216"/>
        <dbReference type="EC" id="3.6.4.12"/>
    </reaction>
</comment>
<feature type="region of interest" description="Disordered" evidence="15">
    <location>
        <begin position="1256"/>
        <end position="1300"/>
    </location>
</feature>
<dbReference type="InterPro" id="IPR041562">
    <property type="entry name" value="MCM_lid"/>
</dbReference>
<dbReference type="EMBL" id="IACT01006965">
    <property type="protein sequence ID" value="LAC26087.1"/>
    <property type="molecule type" value="mRNA"/>
</dbReference>
<evidence type="ECO:0000259" key="16">
    <source>
        <dbReference type="PROSITE" id="PS50051"/>
    </source>
</evidence>
<dbReference type="FunFam" id="3.40.50.300:FF:000671">
    <property type="entry name" value="DNA helicase MCM9 isoform X1"/>
    <property type="match status" value="1"/>
</dbReference>
<feature type="region of interest" description="Disordered" evidence="15">
    <location>
        <begin position="913"/>
        <end position="963"/>
    </location>
</feature>
<keyword evidence="11" id="KW-0539">Nucleus</keyword>
<dbReference type="Gene3D" id="2.40.50.140">
    <property type="entry name" value="Nucleic acid-binding proteins"/>
    <property type="match status" value="1"/>
</dbReference>
<dbReference type="InterPro" id="IPR058768">
    <property type="entry name" value="MCM9_N"/>
</dbReference>
<dbReference type="Pfam" id="PF17855">
    <property type="entry name" value="MCM_lid"/>
    <property type="match status" value="1"/>
</dbReference>
<keyword evidence="8 14" id="KW-0067">ATP-binding</keyword>
<evidence type="ECO:0000313" key="17">
    <source>
        <dbReference type="EMBL" id="LAC26087.1"/>
    </source>
</evidence>
<dbReference type="Pfam" id="PF17207">
    <property type="entry name" value="MCM_OB"/>
    <property type="match status" value="1"/>
</dbReference>
<dbReference type="PANTHER" id="PTHR11630:SF48">
    <property type="entry name" value="DNA HELICASE MCM9"/>
    <property type="match status" value="1"/>
</dbReference>
<dbReference type="SMART" id="SM00350">
    <property type="entry name" value="MCM"/>
    <property type="match status" value="1"/>
</dbReference>
<keyword evidence="5" id="KW-0227">DNA damage</keyword>
<dbReference type="Pfam" id="PF26066">
    <property type="entry name" value="MCM9_N"/>
    <property type="match status" value="1"/>
</dbReference>
<evidence type="ECO:0000256" key="4">
    <source>
        <dbReference type="ARBA" id="ARBA00022741"/>
    </source>
</evidence>
<protein>
    <recommendedName>
        <fullName evidence="12">DNA helicase MCM9</fullName>
        <ecNumber evidence="3">3.6.4.12</ecNumber>
    </recommendedName>
</protein>
<dbReference type="InterPro" id="IPR001208">
    <property type="entry name" value="MCM_dom"/>
</dbReference>
<feature type="region of interest" description="Disordered" evidence="15">
    <location>
        <begin position="732"/>
        <end position="755"/>
    </location>
</feature>
<evidence type="ECO:0000256" key="7">
    <source>
        <dbReference type="ARBA" id="ARBA00022806"/>
    </source>
</evidence>
<dbReference type="GO" id="GO:0000724">
    <property type="term" value="P:double-strand break repair via homologous recombination"/>
    <property type="evidence" value="ECO:0007669"/>
    <property type="project" value="TreeGrafter"/>
</dbReference>
<dbReference type="SUPFAM" id="SSF50249">
    <property type="entry name" value="Nucleic acid-binding proteins"/>
    <property type="match status" value="1"/>
</dbReference>
<keyword evidence="4 14" id="KW-0547">Nucleotide-binding</keyword>
<evidence type="ECO:0000256" key="15">
    <source>
        <dbReference type="SAM" id="MobiDB-lite"/>
    </source>
</evidence>
<feature type="compositionally biased region" description="Basic and acidic residues" evidence="15">
    <location>
        <begin position="1260"/>
        <end position="1273"/>
    </location>
</feature>
<feature type="compositionally biased region" description="Low complexity" evidence="15">
    <location>
        <begin position="918"/>
        <end position="930"/>
    </location>
</feature>
<feature type="domain" description="MCM C-terminal AAA(+) ATPase" evidence="16">
    <location>
        <begin position="322"/>
        <end position="526"/>
    </location>
</feature>
<dbReference type="InterPro" id="IPR012340">
    <property type="entry name" value="NA-bd_OB-fold"/>
</dbReference>
<proteinExistence type="evidence at transcript level"/>
<dbReference type="GO" id="GO:0042555">
    <property type="term" value="C:MCM complex"/>
    <property type="evidence" value="ECO:0007669"/>
    <property type="project" value="TreeGrafter"/>
</dbReference>
<feature type="region of interest" description="Disordered" evidence="15">
    <location>
        <begin position="1029"/>
        <end position="1052"/>
    </location>
</feature>
<dbReference type="PROSITE" id="PS50051">
    <property type="entry name" value="MCM_2"/>
    <property type="match status" value="1"/>
</dbReference>
<feature type="compositionally biased region" description="Basic residues" evidence="15">
    <location>
        <begin position="848"/>
        <end position="860"/>
    </location>
</feature>
<evidence type="ECO:0000256" key="2">
    <source>
        <dbReference type="ARBA" id="ARBA00008010"/>
    </source>
</evidence>
<keyword evidence="7 17" id="KW-0347">Helicase</keyword>
<keyword evidence="6" id="KW-0378">Hydrolase</keyword>
<feature type="region of interest" description="Disordered" evidence="15">
    <location>
        <begin position="792"/>
        <end position="816"/>
    </location>
</feature>
<evidence type="ECO:0000256" key="12">
    <source>
        <dbReference type="ARBA" id="ARBA00041085"/>
    </source>
</evidence>
<dbReference type="InterPro" id="IPR027417">
    <property type="entry name" value="P-loop_NTPase"/>
</dbReference>
<dbReference type="InterPro" id="IPR033762">
    <property type="entry name" value="MCM_OB"/>
</dbReference>
<evidence type="ECO:0000256" key="5">
    <source>
        <dbReference type="ARBA" id="ARBA00022763"/>
    </source>
</evidence>
<evidence type="ECO:0000256" key="9">
    <source>
        <dbReference type="ARBA" id="ARBA00023125"/>
    </source>
</evidence>
<feature type="region of interest" description="Disordered" evidence="15">
    <location>
        <begin position="838"/>
        <end position="868"/>
    </location>
</feature>
<reference evidence="17" key="1">
    <citation type="submission" date="2017-11" db="EMBL/GenBank/DDBJ databases">
        <title>The sensing device of the deep-sea amphipod.</title>
        <authorList>
            <person name="Kobayashi H."/>
            <person name="Nagahama T."/>
            <person name="Arai W."/>
            <person name="Sasagawa Y."/>
            <person name="Umeda M."/>
            <person name="Hayashi T."/>
            <person name="Nikaido I."/>
            <person name="Watanabe H."/>
            <person name="Oguri K."/>
            <person name="Kitazato H."/>
            <person name="Fujioka K."/>
            <person name="Kido Y."/>
            <person name="Takami H."/>
        </authorList>
    </citation>
    <scope>NUCLEOTIDE SEQUENCE</scope>
    <source>
        <tissue evidence="17">Whole body</tissue>
    </source>
</reference>
<feature type="compositionally biased region" description="Basic and acidic residues" evidence="15">
    <location>
        <begin position="1029"/>
        <end position="1040"/>
    </location>
</feature>
<comment type="similarity">
    <text evidence="2 14">Belongs to the MCM family.</text>
</comment>
<dbReference type="InterPro" id="IPR031327">
    <property type="entry name" value="MCM"/>
</dbReference>
<accession>A0A6A7G4Z0</accession>
<keyword evidence="10" id="KW-0234">DNA repair</keyword>
<evidence type="ECO:0000256" key="3">
    <source>
        <dbReference type="ARBA" id="ARBA00012551"/>
    </source>
</evidence>